<comment type="caution">
    <text evidence="2">The sequence shown here is derived from an EMBL/GenBank/DDBJ whole genome shotgun (WGS) entry which is preliminary data.</text>
</comment>
<feature type="transmembrane region" description="Helical" evidence="1">
    <location>
        <begin position="78"/>
        <end position="99"/>
    </location>
</feature>
<dbReference type="OrthoDB" id="5125589at2"/>
<sequence length="406" mass="42793">MKQLFRLSLPTLGGGFARIAQLLVLVVLSSVAPGEERSVLVAGFGLLASFSILADAGGSNYILATADSRFGRKTFDRVISLQLASGLLGVFAAWCFLSYASQTPLTVGATMALAGIAISQVIDGSFRAIRAPLLVQRKDHVYGNADLCLFAAKIPIVLSALFLGQVSILWLLPLASLGVAVPVFLTVRKTLRRPAPIPSKLVRGVLEYGVTGGLSAFYSQSPMVVGSLYLAPAQLAVLAIVYRVIQPLELVPGIMSQQLLPRIRIRPGSPWRYWAAFASGGVVTCVIVVLLRAPIEAIFGAPFVPVAVFFIVALSIIPKFGNYALVAYLMGTGRIRIRLSVTIAVGASAVIGSLAVGPMGTIALASVTLASEILLATLIGVVIRKSRRSSAESAIIPKVSRGTQIK</sequence>
<proteinExistence type="predicted"/>
<feature type="transmembrane region" description="Helical" evidence="1">
    <location>
        <begin position="38"/>
        <end position="57"/>
    </location>
</feature>
<dbReference type="RefSeq" id="WP_134455210.1">
    <property type="nucleotide sequence ID" value="NZ_SOFL01000056.1"/>
</dbReference>
<keyword evidence="3" id="KW-1185">Reference proteome</keyword>
<keyword evidence="1" id="KW-0472">Membrane</keyword>
<name>A0A4R8W2S6_9MICO</name>
<feature type="transmembrane region" description="Helical" evidence="1">
    <location>
        <begin position="337"/>
        <end position="356"/>
    </location>
</feature>
<feature type="transmembrane region" description="Helical" evidence="1">
    <location>
        <begin position="271"/>
        <end position="291"/>
    </location>
</feature>
<protein>
    <recommendedName>
        <fullName evidence="4">Polysaccharide transporter</fullName>
    </recommendedName>
</protein>
<feature type="transmembrane region" description="Helical" evidence="1">
    <location>
        <begin position="141"/>
        <end position="162"/>
    </location>
</feature>
<feature type="transmembrane region" description="Helical" evidence="1">
    <location>
        <begin position="12"/>
        <end position="32"/>
    </location>
</feature>
<feature type="transmembrane region" description="Helical" evidence="1">
    <location>
        <begin position="105"/>
        <end position="129"/>
    </location>
</feature>
<keyword evidence="1" id="KW-1133">Transmembrane helix</keyword>
<dbReference type="AlphaFoldDB" id="A0A4R8W2S6"/>
<accession>A0A4R8W2S6</accession>
<evidence type="ECO:0000313" key="2">
    <source>
        <dbReference type="EMBL" id="TFB96808.1"/>
    </source>
</evidence>
<feature type="transmembrane region" description="Helical" evidence="1">
    <location>
        <begin position="168"/>
        <end position="188"/>
    </location>
</feature>
<dbReference type="EMBL" id="SOFL01000056">
    <property type="protein sequence ID" value="TFB96808.1"/>
    <property type="molecule type" value="Genomic_DNA"/>
</dbReference>
<reference evidence="2 3" key="1">
    <citation type="submission" date="2019-03" db="EMBL/GenBank/DDBJ databases">
        <title>Genomics of glacier-inhabiting Cryobacterium strains.</title>
        <authorList>
            <person name="Liu Q."/>
            <person name="Xin Y.-H."/>
        </authorList>
    </citation>
    <scope>NUCLEOTIDE SEQUENCE [LARGE SCALE GENOMIC DNA]</scope>
    <source>
        <strain evidence="2 3">RHLS22-1</strain>
    </source>
</reference>
<evidence type="ECO:0000256" key="1">
    <source>
        <dbReference type="SAM" id="Phobius"/>
    </source>
</evidence>
<keyword evidence="1" id="KW-0812">Transmembrane</keyword>
<feature type="transmembrane region" description="Helical" evidence="1">
    <location>
        <begin position="362"/>
        <end position="383"/>
    </location>
</feature>
<gene>
    <name evidence="2" type="ORF">E3O42_16860</name>
</gene>
<feature type="transmembrane region" description="Helical" evidence="1">
    <location>
        <begin position="297"/>
        <end position="317"/>
    </location>
</feature>
<evidence type="ECO:0000313" key="3">
    <source>
        <dbReference type="Proteomes" id="UP000297907"/>
    </source>
</evidence>
<evidence type="ECO:0008006" key="4">
    <source>
        <dbReference type="Google" id="ProtNLM"/>
    </source>
</evidence>
<dbReference type="Proteomes" id="UP000297907">
    <property type="component" value="Unassembled WGS sequence"/>
</dbReference>
<organism evidence="2 3">
    <name type="scientific">Cryobacterium adonitolivorans</name>
    <dbReference type="NCBI Taxonomy" id="1259189"/>
    <lineage>
        <taxon>Bacteria</taxon>
        <taxon>Bacillati</taxon>
        <taxon>Actinomycetota</taxon>
        <taxon>Actinomycetes</taxon>
        <taxon>Micrococcales</taxon>
        <taxon>Microbacteriaceae</taxon>
        <taxon>Cryobacterium</taxon>
    </lineage>
</organism>